<dbReference type="PANTHER" id="PTHR43212">
    <property type="entry name" value="QUERCETIN 2,3-DIOXYGENASE"/>
    <property type="match status" value="1"/>
</dbReference>
<dbReference type="GO" id="GO:0046872">
    <property type="term" value="F:metal ion binding"/>
    <property type="evidence" value="ECO:0007669"/>
    <property type="project" value="UniProtKB-KW"/>
</dbReference>
<keyword evidence="2" id="KW-0408">Iron</keyword>
<dbReference type="AlphaFoldDB" id="A0A942YEU3"/>
<dbReference type="RefSeq" id="WP_213123480.1">
    <property type="nucleotide sequence ID" value="NZ_JAGYPG010000001.1"/>
</dbReference>
<dbReference type="InterPro" id="IPR003829">
    <property type="entry name" value="Pirin_N_dom"/>
</dbReference>
<dbReference type="Gene3D" id="2.60.120.10">
    <property type="entry name" value="Jelly Rolls"/>
    <property type="match status" value="2"/>
</dbReference>
<comment type="similarity">
    <text evidence="1 3">Belongs to the pirin family.</text>
</comment>
<feature type="binding site" evidence="2">
    <location>
        <position position="104"/>
    </location>
    <ligand>
        <name>Fe cation</name>
        <dbReference type="ChEBI" id="CHEBI:24875"/>
    </ligand>
</feature>
<dbReference type="InterPro" id="IPR011051">
    <property type="entry name" value="RmlC_Cupin_sf"/>
</dbReference>
<accession>A0A942YEU3</accession>
<feature type="binding site" evidence="2">
    <location>
        <position position="58"/>
    </location>
    <ligand>
        <name>Fe cation</name>
        <dbReference type="ChEBI" id="CHEBI:24875"/>
    </ligand>
</feature>
<dbReference type="PIRSF" id="PIRSF006232">
    <property type="entry name" value="Pirin"/>
    <property type="match status" value="1"/>
</dbReference>
<name>A0A942YEU3_9BACI</name>
<comment type="caution">
    <text evidence="6">The sequence shown here is derived from an EMBL/GenBank/DDBJ whole genome shotgun (WGS) entry which is preliminary data.</text>
</comment>
<dbReference type="Proteomes" id="UP000681414">
    <property type="component" value="Unassembled WGS sequence"/>
</dbReference>
<protein>
    <submittedName>
        <fullName evidence="6">Pirin family protein</fullName>
    </submittedName>
</protein>
<comment type="cofactor">
    <cofactor evidence="2">
        <name>Fe cation</name>
        <dbReference type="ChEBI" id="CHEBI:24875"/>
    </cofactor>
    <text evidence="2">Binds 1 Fe cation per subunit.</text>
</comment>
<dbReference type="EMBL" id="JAGYPG010000001">
    <property type="protein sequence ID" value="MBS4194283.1"/>
    <property type="molecule type" value="Genomic_DNA"/>
</dbReference>
<keyword evidence="2" id="KW-0479">Metal-binding</keyword>
<feature type="binding site" evidence="2">
    <location>
        <position position="60"/>
    </location>
    <ligand>
        <name>Fe cation</name>
        <dbReference type="ChEBI" id="CHEBI:24875"/>
    </ligand>
</feature>
<evidence type="ECO:0000313" key="7">
    <source>
        <dbReference type="Proteomes" id="UP000681414"/>
    </source>
</evidence>
<dbReference type="InterPro" id="IPR012093">
    <property type="entry name" value="Pirin"/>
</dbReference>
<keyword evidence="7" id="KW-1185">Reference proteome</keyword>
<dbReference type="InterPro" id="IPR014710">
    <property type="entry name" value="RmlC-like_jellyroll"/>
</dbReference>
<dbReference type="PANTHER" id="PTHR43212:SF3">
    <property type="entry name" value="QUERCETIN 2,3-DIOXYGENASE"/>
    <property type="match status" value="1"/>
</dbReference>
<dbReference type="SUPFAM" id="SSF51182">
    <property type="entry name" value="RmlC-like cupins"/>
    <property type="match status" value="1"/>
</dbReference>
<feature type="domain" description="Pirin N-terminal" evidence="4">
    <location>
        <begin position="49"/>
        <end position="118"/>
    </location>
</feature>
<dbReference type="Pfam" id="PF02678">
    <property type="entry name" value="Pirin"/>
    <property type="match status" value="1"/>
</dbReference>
<dbReference type="CDD" id="cd02247">
    <property type="entry name" value="cupin_pirin_C"/>
    <property type="match status" value="1"/>
</dbReference>
<reference evidence="6 7" key="1">
    <citation type="submission" date="2021-05" db="EMBL/GenBank/DDBJ databases">
        <title>Novel Bacillus species.</title>
        <authorList>
            <person name="Liu G."/>
        </authorList>
    </citation>
    <scope>NUCLEOTIDE SEQUENCE [LARGE SCALE GENOMIC DNA]</scope>
    <source>
        <strain evidence="7">FJAT-49780</strain>
    </source>
</reference>
<evidence type="ECO:0000313" key="6">
    <source>
        <dbReference type="EMBL" id="MBS4194283.1"/>
    </source>
</evidence>
<feature type="binding site" evidence="2">
    <location>
        <position position="102"/>
    </location>
    <ligand>
        <name>Fe cation</name>
        <dbReference type="ChEBI" id="CHEBI:24875"/>
    </ligand>
</feature>
<dbReference type="Pfam" id="PF17954">
    <property type="entry name" value="Pirin_C_2"/>
    <property type="match status" value="1"/>
</dbReference>
<evidence type="ECO:0000256" key="2">
    <source>
        <dbReference type="PIRSR" id="PIRSR006232-1"/>
    </source>
</evidence>
<evidence type="ECO:0000259" key="5">
    <source>
        <dbReference type="Pfam" id="PF17954"/>
    </source>
</evidence>
<gene>
    <name evidence="6" type="ORF">KHA97_04225</name>
</gene>
<feature type="domain" description="Quercetin 2,3-dioxygenase C-terminal cupin" evidence="5">
    <location>
        <begin position="143"/>
        <end position="226"/>
    </location>
</feature>
<dbReference type="InterPro" id="IPR041602">
    <property type="entry name" value="Quercetinase_C"/>
</dbReference>
<organism evidence="6 7">
    <name type="scientific">Lederbergia citri</name>
    <dbReference type="NCBI Taxonomy" id="2833580"/>
    <lineage>
        <taxon>Bacteria</taxon>
        <taxon>Bacillati</taxon>
        <taxon>Bacillota</taxon>
        <taxon>Bacilli</taxon>
        <taxon>Bacillales</taxon>
        <taxon>Bacillaceae</taxon>
        <taxon>Lederbergia</taxon>
    </lineage>
</organism>
<evidence type="ECO:0000256" key="1">
    <source>
        <dbReference type="ARBA" id="ARBA00008416"/>
    </source>
</evidence>
<evidence type="ECO:0000256" key="3">
    <source>
        <dbReference type="RuleBase" id="RU003457"/>
    </source>
</evidence>
<evidence type="ECO:0000259" key="4">
    <source>
        <dbReference type="Pfam" id="PF02678"/>
    </source>
</evidence>
<sequence length="248" mass="28282">MLQKLSADNHRQPFKGPITITRIQPSDIYVEKKADSAFGPLSIIDHAVMKKGITIKMHEHVNDEILSYVWKGTMYHKDSRGLEEPVSPGKLMMMNAGYSFWHEEKVKNDQVEMLQIFVRPRETNLEPNIQFHSKAISNREWYLMVGPEDSNAPLHIRQNVYILDAHPKKGDVLEIPVYEGFQPFLYVLDGEIAINDLMIKKQEAVTDLEDPLPPITALTHTTVVLFFVDMNAPMSLDGTISGNKKKLV</sequence>
<proteinExistence type="inferred from homology"/>